<dbReference type="EMBL" id="VSSQ01057148">
    <property type="protein sequence ID" value="MPN10962.1"/>
    <property type="molecule type" value="Genomic_DNA"/>
</dbReference>
<feature type="compositionally biased region" description="Basic and acidic residues" evidence="1">
    <location>
        <begin position="14"/>
        <end position="23"/>
    </location>
</feature>
<comment type="caution">
    <text evidence="2">The sequence shown here is derived from an EMBL/GenBank/DDBJ whole genome shotgun (WGS) entry which is preliminary data.</text>
</comment>
<evidence type="ECO:0000256" key="1">
    <source>
        <dbReference type="SAM" id="MobiDB-lite"/>
    </source>
</evidence>
<proteinExistence type="predicted"/>
<reference evidence="2" key="1">
    <citation type="submission" date="2019-08" db="EMBL/GenBank/DDBJ databases">
        <authorList>
            <person name="Kucharzyk K."/>
            <person name="Murdoch R.W."/>
            <person name="Higgins S."/>
            <person name="Loffler F."/>
        </authorList>
    </citation>
    <scope>NUCLEOTIDE SEQUENCE</scope>
</reference>
<name>A0A645FBL4_9ZZZZ</name>
<dbReference type="AlphaFoldDB" id="A0A645FBL4"/>
<evidence type="ECO:0000313" key="2">
    <source>
        <dbReference type="EMBL" id="MPN10962.1"/>
    </source>
</evidence>
<organism evidence="2">
    <name type="scientific">bioreactor metagenome</name>
    <dbReference type="NCBI Taxonomy" id="1076179"/>
    <lineage>
        <taxon>unclassified sequences</taxon>
        <taxon>metagenomes</taxon>
        <taxon>ecological metagenomes</taxon>
    </lineage>
</organism>
<protein>
    <submittedName>
        <fullName evidence="2">Uncharacterized protein</fullName>
    </submittedName>
</protein>
<sequence>MNNRQDWQVQVDPADPRNDRFNNENSRRISGMSVYRTGIVKISAKAEILRGKVIQCWFLKITTFIRHCIKLGICNIPGVLLVRK</sequence>
<feature type="region of interest" description="Disordered" evidence="1">
    <location>
        <begin position="1"/>
        <end position="23"/>
    </location>
</feature>
<gene>
    <name evidence="2" type="ORF">SDC9_158260</name>
</gene>
<accession>A0A645FBL4</accession>